<feature type="region of interest" description="Disordered" evidence="1">
    <location>
        <begin position="22"/>
        <end position="66"/>
    </location>
</feature>
<feature type="compositionally biased region" description="Low complexity" evidence="1">
    <location>
        <begin position="222"/>
        <end position="235"/>
    </location>
</feature>
<feature type="region of interest" description="Disordered" evidence="1">
    <location>
        <begin position="407"/>
        <end position="442"/>
    </location>
</feature>
<sequence>MGTVGVPKNMAQLAAVMTLQQSAASPGGVGVSSGHNRIGPNDSLPLSRLEDSGSRDTGAYRSMQPESAVGLAASSVLLRSGSDSTGRGNLRSQGLSFKGSAQTQESTQTTRKMKADDLDALTPLQRMQQQLQMGQFQSMQQQQQQSRRYHFGYPQSFDEGSHSGTNTSSSLSSSGTRSGLNSNNSSQLELQSTEQEFHAAERTSASAKAGNRRFQRIGLARSDSTGTSSQFGGSSIVIDECEENENEDSEENNERLAFDQEGSEDDEEEDDEGHSERARPVLSVVGHGVESESDEAHSRGDGNSSGILSGSVTSDSLLDRSYNSSSISLSDPREEEVILVQGEGSLPASSPEADGRGTPSPATLNQTSTSTSTASFVLEEEDGDAEPAPSQPASPLLSALEVASPSSMDFASPSLDTVQEQVEPADEEELSTTGPPSSLMPHAELATTAGSLHVLLEVEEVDEDGEEEVEAATVVQGIIKSDEANSRPILDQSKKKKTDPMEMDPTSTTGSGS</sequence>
<feature type="compositionally biased region" description="Acidic residues" evidence="1">
    <location>
        <begin position="261"/>
        <end position="273"/>
    </location>
</feature>
<organism evidence="2 3">
    <name type="scientific">Podila verticillata NRRL 6337</name>
    <dbReference type="NCBI Taxonomy" id="1069443"/>
    <lineage>
        <taxon>Eukaryota</taxon>
        <taxon>Fungi</taxon>
        <taxon>Fungi incertae sedis</taxon>
        <taxon>Mucoromycota</taxon>
        <taxon>Mortierellomycotina</taxon>
        <taxon>Mortierellomycetes</taxon>
        <taxon>Mortierellales</taxon>
        <taxon>Mortierellaceae</taxon>
        <taxon>Podila</taxon>
    </lineage>
</organism>
<feature type="compositionally biased region" description="Low complexity" evidence="1">
    <location>
        <begin position="162"/>
        <end position="192"/>
    </location>
</feature>
<evidence type="ECO:0000313" key="3">
    <source>
        <dbReference type="Proteomes" id="UP000243308"/>
    </source>
</evidence>
<protein>
    <submittedName>
        <fullName evidence="2">Uncharacterized protein</fullName>
    </submittedName>
</protein>
<accession>A0A086TM65</accession>
<gene>
    <name evidence="2" type="ORF">MVEG_11079</name>
</gene>
<feature type="compositionally biased region" description="Polar residues" evidence="1">
    <location>
        <begin position="301"/>
        <end position="329"/>
    </location>
</feature>
<name>A0A086TM65_9FUNG</name>
<feature type="compositionally biased region" description="Polar residues" evidence="1">
    <location>
        <begin position="360"/>
        <end position="375"/>
    </location>
</feature>
<dbReference type="Proteomes" id="UP000243308">
    <property type="component" value="Unassembled WGS sequence"/>
</dbReference>
<feature type="compositionally biased region" description="Polar residues" evidence="1">
    <location>
        <begin position="81"/>
        <end position="110"/>
    </location>
</feature>
<dbReference type="EMBL" id="KN042429">
    <property type="protein sequence ID" value="KFH63042.1"/>
    <property type="molecule type" value="Genomic_DNA"/>
</dbReference>
<feature type="region of interest" description="Disordered" evidence="1">
    <location>
        <begin position="79"/>
        <end position="112"/>
    </location>
</feature>
<dbReference type="AlphaFoldDB" id="A0A086TM65"/>
<feature type="region of interest" description="Disordered" evidence="1">
    <location>
        <begin position="152"/>
        <end position="395"/>
    </location>
</feature>
<reference evidence="2 3" key="1">
    <citation type="submission" date="2011-02" db="EMBL/GenBank/DDBJ databases">
        <title>The Genome Sequence of Mortierella verticillata NRRL 6337.</title>
        <authorList>
            <consortium name="The Broad Institute Genome Sequencing Platform"/>
            <person name="Russ C."/>
            <person name="Cuomo C."/>
            <person name="Burger G."/>
            <person name="Gray M.W."/>
            <person name="Holland P.W.H."/>
            <person name="King N."/>
            <person name="Lang F.B.F."/>
            <person name="Roger A.J."/>
            <person name="Ruiz-Trillo I."/>
            <person name="Young S.K."/>
            <person name="Zeng Q."/>
            <person name="Gargeya S."/>
            <person name="Alvarado L."/>
            <person name="Berlin A."/>
            <person name="Chapman S.B."/>
            <person name="Chen Z."/>
            <person name="Freedman E."/>
            <person name="Gellesch M."/>
            <person name="Goldberg J."/>
            <person name="Griggs A."/>
            <person name="Gujja S."/>
            <person name="Heilman E."/>
            <person name="Heiman D."/>
            <person name="Howarth C."/>
            <person name="Mehta T."/>
            <person name="Neiman D."/>
            <person name="Pearson M."/>
            <person name="Roberts A."/>
            <person name="Saif S."/>
            <person name="Shea T."/>
            <person name="Shenoy N."/>
            <person name="Sisk P."/>
            <person name="Stolte C."/>
            <person name="Sykes S."/>
            <person name="White J."/>
            <person name="Yandava C."/>
            <person name="Haas B."/>
            <person name="Nusbaum C."/>
            <person name="Birren B."/>
        </authorList>
    </citation>
    <scope>NUCLEOTIDE SEQUENCE [LARGE SCALE GENOMIC DNA]</scope>
    <source>
        <strain evidence="2 3">NRRL 6337</strain>
    </source>
</reference>
<feature type="compositionally biased region" description="Polar residues" evidence="1">
    <location>
        <begin position="407"/>
        <end position="420"/>
    </location>
</feature>
<keyword evidence="3" id="KW-1185">Reference proteome</keyword>
<proteinExistence type="predicted"/>
<feature type="compositionally biased region" description="Acidic residues" evidence="1">
    <location>
        <begin position="239"/>
        <end position="251"/>
    </location>
</feature>
<feature type="region of interest" description="Disordered" evidence="1">
    <location>
        <begin position="476"/>
        <end position="513"/>
    </location>
</feature>
<evidence type="ECO:0000313" key="2">
    <source>
        <dbReference type="EMBL" id="KFH63042.1"/>
    </source>
</evidence>
<evidence type="ECO:0000256" key="1">
    <source>
        <dbReference type="SAM" id="MobiDB-lite"/>
    </source>
</evidence>